<keyword evidence="1" id="KW-1133">Transmembrane helix</keyword>
<proteinExistence type="predicted"/>
<reference evidence="2 3" key="1">
    <citation type="journal article" date="2019" name="Int. J. Syst. Evol. Microbiol.">
        <title>The Global Catalogue of Microorganisms (GCM) 10K type strain sequencing project: providing services to taxonomists for standard genome sequencing and annotation.</title>
        <authorList>
            <consortium name="The Broad Institute Genomics Platform"/>
            <consortium name="The Broad Institute Genome Sequencing Center for Infectious Disease"/>
            <person name="Wu L."/>
            <person name="Ma J."/>
        </authorList>
    </citation>
    <scope>NUCLEOTIDE SEQUENCE [LARGE SCALE GENOMIC DNA]</scope>
    <source>
        <strain evidence="2 3">XZYJT29</strain>
    </source>
</reference>
<dbReference type="RefSeq" id="WP_274325974.1">
    <property type="nucleotide sequence ID" value="NZ_CP118158.1"/>
</dbReference>
<sequence length="82" mass="8442">MSSDALQRTVRRCTALVVAVLGIGFGEVSSGFDGTPLLVGALIYLVASALFGVARLYNERAAVVDVTPPGETESDADGPRSS</sequence>
<name>A0ABD5Y4M0_9EURY</name>
<evidence type="ECO:0000256" key="1">
    <source>
        <dbReference type="SAM" id="Phobius"/>
    </source>
</evidence>
<feature type="transmembrane region" description="Helical" evidence="1">
    <location>
        <begin position="36"/>
        <end position="57"/>
    </location>
</feature>
<evidence type="ECO:0008006" key="4">
    <source>
        <dbReference type="Google" id="ProtNLM"/>
    </source>
</evidence>
<evidence type="ECO:0000313" key="2">
    <source>
        <dbReference type="EMBL" id="MFC7140417.1"/>
    </source>
</evidence>
<evidence type="ECO:0000313" key="3">
    <source>
        <dbReference type="Proteomes" id="UP001596432"/>
    </source>
</evidence>
<keyword evidence="1" id="KW-0812">Transmembrane</keyword>
<dbReference type="Proteomes" id="UP001596432">
    <property type="component" value="Unassembled WGS sequence"/>
</dbReference>
<keyword evidence="1" id="KW-0472">Membrane</keyword>
<organism evidence="2 3">
    <name type="scientific">Halosimplex aquaticum</name>
    <dbReference type="NCBI Taxonomy" id="3026162"/>
    <lineage>
        <taxon>Archaea</taxon>
        <taxon>Methanobacteriati</taxon>
        <taxon>Methanobacteriota</taxon>
        <taxon>Stenosarchaea group</taxon>
        <taxon>Halobacteria</taxon>
        <taxon>Halobacteriales</taxon>
        <taxon>Haloarculaceae</taxon>
        <taxon>Halosimplex</taxon>
    </lineage>
</organism>
<protein>
    <recommendedName>
        <fullName evidence="4">DUF2892 domain-containing protein</fullName>
    </recommendedName>
</protein>
<gene>
    <name evidence="2" type="ORF">ACFQMA_11325</name>
</gene>
<dbReference type="GeneID" id="78820705"/>
<dbReference type="AlphaFoldDB" id="A0ABD5Y4M0"/>
<dbReference type="EMBL" id="JBHTAS010000001">
    <property type="protein sequence ID" value="MFC7140417.1"/>
    <property type="molecule type" value="Genomic_DNA"/>
</dbReference>
<accession>A0ABD5Y4M0</accession>
<comment type="caution">
    <text evidence="2">The sequence shown here is derived from an EMBL/GenBank/DDBJ whole genome shotgun (WGS) entry which is preliminary data.</text>
</comment>
<keyword evidence="3" id="KW-1185">Reference proteome</keyword>